<dbReference type="CDD" id="cd00190">
    <property type="entry name" value="Tryp_SPc"/>
    <property type="match status" value="2"/>
</dbReference>
<evidence type="ECO:0000256" key="4">
    <source>
        <dbReference type="ARBA" id="ARBA00022801"/>
    </source>
</evidence>
<dbReference type="PANTHER" id="PTHR24276:SF91">
    <property type="entry name" value="AT26814P-RELATED"/>
    <property type="match status" value="1"/>
</dbReference>
<feature type="domain" description="Peptidase S1" evidence="10">
    <location>
        <begin position="34"/>
        <end position="261"/>
    </location>
</feature>
<dbReference type="InterPro" id="IPR043504">
    <property type="entry name" value="Peptidase_S1_PA_chymotrypsin"/>
</dbReference>
<proteinExistence type="inferred from homology"/>
<protein>
    <submittedName>
        <fullName evidence="12">Transmembrane protease serine 9-like</fullName>
    </submittedName>
</protein>
<dbReference type="GO" id="GO:0004252">
    <property type="term" value="F:serine-type endopeptidase activity"/>
    <property type="evidence" value="ECO:0007669"/>
    <property type="project" value="InterPro"/>
</dbReference>
<evidence type="ECO:0000313" key="12">
    <source>
        <dbReference type="RefSeq" id="XP_024947567.1"/>
    </source>
</evidence>
<dbReference type="RefSeq" id="XP_024947567.1">
    <property type="nucleotide sequence ID" value="XM_025091799.1"/>
</dbReference>
<evidence type="ECO:0000256" key="7">
    <source>
        <dbReference type="ARBA" id="ARBA00023157"/>
    </source>
</evidence>
<keyword evidence="7" id="KW-1015">Disulfide bond</keyword>
<evidence type="ECO:0000256" key="9">
    <source>
        <dbReference type="SAM" id="SignalP"/>
    </source>
</evidence>
<dbReference type="SUPFAM" id="SSF50494">
    <property type="entry name" value="Trypsin-like serine proteases"/>
    <property type="match status" value="2"/>
</dbReference>
<keyword evidence="5 8" id="KW-0720">Serine protease</keyword>
<dbReference type="InterPro" id="IPR033116">
    <property type="entry name" value="TRYPSIN_SER"/>
</dbReference>
<evidence type="ECO:0000256" key="2">
    <source>
        <dbReference type="ARBA" id="ARBA00022670"/>
    </source>
</evidence>
<keyword evidence="2 8" id="KW-0645">Protease</keyword>
<keyword evidence="4 8" id="KW-0378">Hydrolase</keyword>
<keyword evidence="11" id="KW-1185">Reference proteome</keyword>
<keyword evidence="6" id="KW-0865">Zymogen</keyword>
<dbReference type="InterPro" id="IPR018114">
    <property type="entry name" value="TRYPSIN_HIS"/>
</dbReference>
<sequence>MYKFLALTALLAVASADPIGLLKQAHPLSPNGRIVGGAPTTIQKVPYQVLIRVFGTALCGGSIISDNWVVTAAHCSVFPTNWYTIRAGSTFSNRGGTVHSLAAIITHDNYYSTSEGIPVNDVSLYRLVSRLTLDSTRQPIPLFNSGESASVGAMAVITGWGDLTQDGSTPTVLQTVSVPIVSKSSCNSTYSMWGGLPAGQICAAYPEGGKDACQGDSGGPLAINGRLAGIVSWGNGCALPGLPGAYTEIAAFRDWIMTNSGVSDPVVLLKQAHPLSPNGRIVGGAHTTIQEVPYQVVIRVFGSAICGGSIISDNWVVTAAHCNDYPTSWYTIRVGSTLSYTGGSVHSLADIINHDNYHSTSHGIPVNDVGLYRLASRIKFDGNRQPIPLFNSGESASVGAMAVITGWGRLTEGGSSTIILQAVSVPILSKSSCDSAYSTWGGIPAGQICAGYPDGGKDACQGDSGGPLAINGRLAGIVSWGNGCARPGFPGAYTEVAAFRDWISANSGV</sequence>
<name>A0AAJ7RVW5_CEPCN</name>
<dbReference type="Gene3D" id="2.40.10.10">
    <property type="entry name" value="Trypsin-like serine proteases"/>
    <property type="match status" value="2"/>
</dbReference>
<dbReference type="PROSITE" id="PS50240">
    <property type="entry name" value="TRYPSIN_DOM"/>
    <property type="match status" value="2"/>
</dbReference>
<evidence type="ECO:0000256" key="3">
    <source>
        <dbReference type="ARBA" id="ARBA00022729"/>
    </source>
</evidence>
<dbReference type="Pfam" id="PF00089">
    <property type="entry name" value="Trypsin"/>
    <property type="match status" value="2"/>
</dbReference>
<reference evidence="12" key="1">
    <citation type="submission" date="2025-08" db="UniProtKB">
        <authorList>
            <consortium name="RefSeq"/>
        </authorList>
    </citation>
    <scope>IDENTIFICATION</scope>
</reference>
<organism evidence="11 12">
    <name type="scientific">Cephus cinctus</name>
    <name type="common">Wheat stem sawfly</name>
    <dbReference type="NCBI Taxonomy" id="211228"/>
    <lineage>
        <taxon>Eukaryota</taxon>
        <taxon>Metazoa</taxon>
        <taxon>Ecdysozoa</taxon>
        <taxon>Arthropoda</taxon>
        <taxon>Hexapoda</taxon>
        <taxon>Insecta</taxon>
        <taxon>Pterygota</taxon>
        <taxon>Neoptera</taxon>
        <taxon>Endopterygota</taxon>
        <taxon>Hymenoptera</taxon>
        <taxon>Cephoidea</taxon>
        <taxon>Cephidae</taxon>
        <taxon>Cephus</taxon>
    </lineage>
</organism>
<accession>A0AAJ7RVW5</accession>
<feature type="domain" description="Peptidase S1" evidence="10">
    <location>
        <begin position="281"/>
        <end position="508"/>
    </location>
</feature>
<dbReference type="PROSITE" id="PS00134">
    <property type="entry name" value="TRYPSIN_HIS"/>
    <property type="match status" value="2"/>
</dbReference>
<dbReference type="GO" id="GO:0006508">
    <property type="term" value="P:proteolysis"/>
    <property type="evidence" value="ECO:0007669"/>
    <property type="project" value="UniProtKB-KW"/>
</dbReference>
<comment type="similarity">
    <text evidence="1">Belongs to the peptidase S1 family.</text>
</comment>
<evidence type="ECO:0000313" key="11">
    <source>
        <dbReference type="Proteomes" id="UP000694920"/>
    </source>
</evidence>
<evidence type="ECO:0000256" key="1">
    <source>
        <dbReference type="ARBA" id="ARBA00007664"/>
    </source>
</evidence>
<dbReference type="PROSITE" id="PS00135">
    <property type="entry name" value="TRYPSIN_SER"/>
    <property type="match status" value="2"/>
</dbReference>
<dbReference type="InterPro" id="IPR050430">
    <property type="entry name" value="Peptidase_S1"/>
</dbReference>
<dbReference type="KEGG" id="ccin:107274539"/>
<dbReference type="FunFam" id="2.40.10.10:FF:000077">
    <property type="entry name" value="Predicted protein"/>
    <property type="match status" value="2"/>
</dbReference>
<dbReference type="SMART" id="SM00020">
    <property type="entry name" value="Tryp_SPc"/>
    <property type="match status" value="2"/>
</dbReference>
<keyword evidence="3 9" id="KW-0732">Signal</keyword>
<dbReference type="GeneID" id="107274539"/>
<evidence type="ECO:0000259" key="10">
    <source>
        <dbReference type="PROSITE" id="PS50240"/>
    </source>
</evidence>
<dbReference type="AlphaFoldDB" id="A0AAJ7RVW5"/>
<dbReference type="Proteomes" id="UP000694920">
    <property type="component" value="Unplaced"/>
</dbReference>
<evidence type="ECO:0000256" key="5">
    <source>
        <dbReference type="ARBA" id="ARBA00022825"/>
    </source>
</evidence>
<gene>
    <name evidence="12" type="primary">LOC107274539</name>
</gene>
<dbReference type="PANTHER" id="PTHR24276">
    <property type="entry name" value="POLYSERASE-RELATED"/>
    <property type="match status" value="1"/>
</dbReference>
<dbReference type="InterPro" id="IPR001314">
    <property type="entry name" value="Peptidase_S1A"/>
</dbReference>
<feature type="signal peptide" evidence="9">
    <location>
        <begin position="1"/>
        <end position="16"/>
    </location>
</feature>
<dbReference type="InterPro" id="IPR001254">
    <property type="entry name" value="Trypsin_dom"/>
</dbReference>
<dbReference type="PRINTS" id="PR00722">
    <property type="entry name" value="CHYMOTRYPSIN"/>
</dbReference>
<evidence type="ECO:0000256" key="6">
    <source>
        <dbReference type="ARBA" id="ARBA00023145"/>
    </source>
</evidence>
<dbReference type="InterPro" id="IPR009003">
    <property type="entry name" value="Peptidase_S1_PA"/>
</dbReference>
<evidence type="ECO:0000256" key="8">
    <source>
        <dbReference type="RuleBase" id="RU363034"/>
    </source>
</evidence>
<feature type="chain" id="PRO_5042510323" evidence="9">
    <location>
        <begin position="17"/>
        <end position="509"/>
    </location>
</feature>